<name>A0ABC8UJS1_9AQUA</name>
<dbReference type="Pfam" id="PF12767">
    <property type="entry name" value="SAGA-Tad1"/>
    <property type="match status" value="1"/>
</dbReference>
<feature type="compositionally biased region" description="Polar residues" evidence="1">
    <location>
        <begin position="151"/>
        <end position="160"/>
    </location>
</feature>
<protein>
    <recommendedName>
        <fullName evidence="4">Transcriptional regulator of RNA polII, SAGA, subunit</fullName>
    </recommendedName>
</protein>
<reference evidence="2 3" key="1">
    <citation type="submission" date="2024-02" db="EMBL/GenBank/DDBJ databases">
        <authorList>
            <person name="Vignale AGUSTIN F."/>
            <person name="Sosa J E."/>
            <person name="Modenutti C."/>
        </authorList>
    </citation>
    <scope>NUCLEOTIDE SEQUENCE [LARGE SCALE GENOMIC DNA]</scope>
</reference>
<evidence type="ECO:0000313" key="2">
    <source>
        <dbReference type="EMBL" id="CAK9181159.1"/>
    </source>
</evidence>
<evidence type="ECO:0008006" key="4">
    <source>
        <dbReference type="Google" id="ProtNLM"/>
    </source>
</evidence>
<evidence type="ECO:0000313" key="3">
    <source>
        <dbReference type="Proteomes" id="UP001642360"/>
    </source>
</evidence>
<keyword evidence="3" id="KW-1185">Reference proteome</keyword>
<organism evidence="2 3">
    <name type="scientific">Ilex paraguariensis</name>
    <name type="common">yerba mate</name>
    <dbReference type="NCBI Taxonomy" id="185542"/>
    <lineage>
        <taxon>Eukaryota</taxon>
        <taxon>Viridiplantae</taxon>
        <taxon>Streptophyta</taxon>
        <taxon>Embryophyta</taxon>
        <taxon>Tracheophyta</taxon>
        <taxon>Spermatophyta</taxon>
        <taxon>Magnoliopsida</taxon>
        <taxon>eudicotyledons</taxon>
        <taxon>Gunneridae</taxon>
        <taxon>Pentapetalae</taxon>
        <taxon>asterids</taxon>
        <taxon>campanulids</taxon>
        <taxon>Aquifoliales</taxon>
        <taxon>Aquifoliaceae</taxon>
        <taxon>Ilex</taxon>
    </lineage>
</organism>
<dbReference type="CDD" id="cd22933">
    <property type="entry name" value="HFD_HFI1"/>
    <property type="match status" value="1"/>
</dbReference>
<sequence length="351" mass="39370">MVVNQQYTRIDTMELKALIYRKIGHRRAEKYFDQLKRFFSLKLNKNEFDKSCIRTIGRENLSLHNCLIRSIVKNACVSKSPPLKVRKVEGSLNVKIANGYQRNSLQSAFPPSPRKGRSPVHRDRKFRERPSPLGPLGKSPSITGDEAVTRVQEQQQSATELHSLGSRPPVEVGSVEDGEEVEQFAGSPSIQSRSPVTAPLGIFVNMGGTRKTLCNGSVQNFHPETSQNCGELPDSRSLRNRLQRKLEMEDLSMSMDCANLLNNGLDVFLKRLIEPCIALAGSRCGKEHVRQFNGQIMPGLDGILHGRHTQRPLKPICASMLDFHVAMESNPRILGEDWSIQLEKICSRACE</sequence>
<dbReference type="EMBL" id="CAUOFW020007946">
    <property type="protein sequence ID" value="CAK9181159.1"/>
    <property type="molecule type" value="Genomic_DNA"/>
</dbReference>
<dbReference type="Proteomes" id="UP001642360">
    <property type="component" value="Unassembled WGS sequence"/>
</dbReference>
<proteinExistence type="predicted"/>
<comment type="caution">
    <text evidence="2">The sequence shown here is derived from an EMBL/GenBank/DDBJ whole genome shotgun (WGS) entry which is preliminary data.</text>
</comment>
<gene>
    <name evidence="2" type="ORF">ILEXP_LOCUS51199</name>
</gene>
<dbReference type="PANTHER" id="PTHR21277:SF44">
    <property type="entry name" value="TRANSCRIPTIONAL REGULATOR OF RNA POLII, SAGA, SUBUNIT"/>
    <property type="match status" value="1"/>
</dbReference>
<dbReference type="PANTHER" id="PTHR21277">
    <property type="entry name" value="TRANSCRIPTIONAL ADAPTER 1"/>
    <property type="match status" value="1"/>
</dbReference>
<accession>A0ABC8UJS1</accession>
<feature type="compositionally biased region" description="Basic residues" evidence="1">
    <location>
        <begin position="114"/>
        <end position="124"/>
    </location>
</feature>
<evidence type="ECO:0000256" key="1">
    <source>
        <dbReference type="SAM" id="MobiDB-lite"/>
    </source>
</evidence>
<dbReference type="InterPro" id="IPR024738">
    <property type="entry name" value="Hfi1/Tada1"/>
</dbReference>
<dbReference type="AlphaFoldDB" id="A0ABC8UJS1"/>
<feature type="region of interest" description="Disordered" evidence="1">
    <location>
        <begin position="103"/>
        <end position="175"/>
    </location>
</feature>